<feature type="transmembrane region" description="Helical" evidence="2">
    <location>
        <begin position="444"/>
        <end position="469"/>
    </location>
</feature>
<dbReference type="OrthoDB" id="6381995at2759"/>
<dbReference type="GO" id="GO:0005886">
    <property type="term" value="C:plasma membrane"/>
    <property type="evidence" value="ECO:0007669"/>
    <property type="project" value="TreeGrafter"/>
</dbReference>
<dbReference type="Proteomes" id="UP000410492">
    <property type="component" value="Unassembled WGS sequence"/>
</dbReference>
<sequence>MLLKFFTFYILLGVSLANNYDIRLKSDSPVVKGGTVSFLAEVYYNSHLDSEEYFKYIWEDDAIPAHKTQNKHTDAHDTWSVTYNASTYPAGDYIAQVVVEKCILNLLCFEIGSQRIQFSITETLNGNVSLKQGNITRKDVFVSNTETVLQTVELKKSDMDYISKAPMVLTYWFVDCTYYGITPDFKFKFNYTQPDTTHTVEALVMADFTPLPPTTTAAPSTTTSSTTTTTVKPTTTKPTSTPTPSANTTTKKPVITTTTLRPATSPAHALRRRSATDPPSKITTNTTSSVHLDTLSRNPKILILPNGPELPYNIPFVCNSSEISTDAVKSYGYFSKKIQVKAPLSHVNVSGNNWLQPGDLLSLKVNCKGSKNIEYCVEYTKGEYNVTGNETCTRYIPLDACSFSIKRYLSNPKNTILIILKNEVSKIVTPVTVNIYKVNKQKQLSVIVVPVSFILVAVVLIVFGIAYYFQNRSRFLVEVADFNFGQQYSDMEYKTFSERLRDSVMNAFFRGPTPSSSEGSVWPPGRKYGSMTSNGST</sequence>
<evidence type="ECO:0000313" key="4">
    <source>
        <dbReference type="EMBL" id="VEN39326.1"/>
    </source>
</evidence>
<evidence type="ECO:0000313" key="5">
    <source>
        <dbReference type="Proteomes" id="UP000410492"/>
    </source>
</evidence>
<feature type="compositionally biased region" description="Low complexity" evidence="1">
    <location>
        <begin position="214"/>
        <end position="259"/>
    </location>
</feature>
<evidence type="ECO:0000256" key="2">
    <source>
        <dbReference type="SAM" id="Phobius"/>
    </source>
</evidence>
<organism evidence="4 5">
    <name type="scientific">Callosobruchus maculatus</name>
    <name type="common">Southern cowpea weevil</name>
    <name type="synonym">Pulse bruchid</name>
    <dbReference type="NCBI Taxonomy" id="64391"/>
    <lineage>
        <taxon>Eukaryota</taxon>
        <taxon>Metazoa</taxon>
        <taxon>Ecdysozoa</taxon>
        <taxon>Arthropoda</taxon>
        <taxon>Hexapoda</taxon>
        <taxon>Insecta</taxon>
        <taxon>Pterygota</taxon>
        <taxon>Neoptera</taxon>
        <taxon>Endopterygota</taxon>
        <taxon>Coleoptera</taxon>
        <taxon>Polyphaga</taxon>
        <taxon>Cucujiformia</taxon>
        <taxon>Chrysomeloidea</taxon>
        <taxon>Chrysomelidae</taxon>
        <taxon>Bruchinae</taxon>
        <taxon>Bruchini</taxon>
        <taxon>Callosobruchus</taxon>
    </lineage>
</organism>
<dbReference type="InterPro" id="IPR045219">
    <property type="entry name" value="PKAT"/>
</dbReference>
<evidence type="ECO:0000256" key="1">
    <source>
        <dbReference type="SAM" id="MobiDB-lite"/>
    </source>
</evidence>
<gene>
    <name evidence="4" type="ORF">CALMAC_LOCUS3902</name>
</gene>
<protein>
    <submittedName>
        <fullName evidence="4">Uncharacterized protein</fullName>
    </submittedName>
</protein>
<dbReference type="PANTHER" id="PTHR11861">
    <property type="entry name" value="MELANOCYTE PROTEIN PMEL 17-RELATED"/>
    <property type="match status" value="1"/>
</dbReference>
<feature type="region of interest" description="Disordered" evidence="1">
    <location>
        <begin position="213"/>
        <end position="286"/>
    </location>
</feature>
<keyword evidence="3" id="KW-0732">Signal</keyword>
<accession>A0A653BVK9</accession>
<feature type="region of interest" description="Disordered" evidence="1">
    <location>
        <begin position="511"/>
        <end position="537"/>
    </location>
</feature>
<feature type="signal peptide" evidence="3">
    <location>
        <begin position="1"/>
        <end position="17"/>
    </location>
</feature>
<keyword evidence="2" id="KW-1133">Transmembrane helix</keyword>
<keyword evidence="2" id="KW-0472">Membrane</keyword>
<dbReference type="EMBL" id="CAACVG010005457">
    <property type="protein sequence ID" value="VEN39326.1"/>
    <property type="molecule type" value="Genomic_DNA"/>
</dbReference>
<keyword evidence="5" id="KW-1185">Reference proteome</keyword>
<dbReference type="PANTHER" id="PTHR11861:SF8">
    <property type="entry name" value="PKD DOMAIN-CONTAINING PROTEIN"/>
    <property type="match status" value="1"/>
</dbReference>
<feature type="chain" id="PRO_5024885120" evidence="3">
    <location>
        <begin position="18"/>
        <end position="537"/>
    </location>
</feature>
<keyword evidence="2" id="KW-0812">Transmembrane</keyword>
<dbReference type="AlphaFoldDB" id="A0A653BVK9"/>
<name>A0A653BVK9_CALMS</name>
<evidence type="ECO:0000256" key="3">
    <source>
        <dbReference type="SAM" id="SignalP"/>
    </source>
</evidence>
<proteinExistence type="predicted"/>
<reference evidence="4 5" key="1">
    <citation type="submission" date="2019-01" db="EMBL/GenBank/DDBJ databases">
        <authorList>
            <person name="Sayadi A."/>
        </authorList>
    </citation>
    <scope>NUCLEOTIDE SEQUENCE [LARGE SCALE GENOMIC DNA]</scope>
</reference>